<evidence type="ECO:0000256" key="3">
    <source>
        <dbReference type="ARBA" id="ARBA00022989"/>
    </source>
</evidence>
<protein>
    <recommendedName>
        <fullName evidence="7">VTT domain-containing protein</fullName>
    </recommendedName>
</protein>
<evidence type="ECO:0000259" key="7">
    <source>
        <dbReference type="Pfam" id="PF09335"/>
    </source>
</evidence>
<dbReference type="Pfam" id="PF09335">
    <property type="entry name" value="VTT_dom"/>
    <property type="match status" value="1"/>
</dbReference>
<reference evidence="9" key="1">
    <citation type="submission" date="2011-08" db="EMBL/GenBank/DDBJ databases">
        <authorList>
            <person name="Rombauts S."/>
        </authorList>
    </citation>
    <scope>NUCLEOTIDE SEQUENCE</scope>
    <source>
        <strain evidence="9">London</strain>
    </source>
</reference>
<evidence type="ECO:0000313" key="8">
    <source>
        <dbReference type="EnsemblMetazoa" id="tetur09g01110.1"/>
    </source>
</evidence>
<evidence type="ECO:0000313" key="9">
    <source>
        <dbReference type="Proteomes" id="UP000015104"/>
    </source>
</evidence>
<dbReference type="AlphaFoldDB" id="T1KCZ3"/>
<evidence type="ECO:0000256" key="2">
    <source>
        <dbReference type="ARBA" id="ARBA00022692"/>
    </source>
</evidence>
<dbReference type="GO" id="GO:0005789">
    <property type="term" value="C:endoplasmic reticulum membrane"/>
    <property type="evidence" value="ECO:0007669"/>
    <property type="project" value="TreeGrafter"/>
</dbReference>
<evidence type="ECO:0000256" key="1">
    <source>
        <dbReference type="ARBA" id="ARBA00004141"/>
    </source>
</evidence>
<reference evidence="8" key="2">
    <citation type="submission" date="2015-06" db="UniProtKB">
        <authorList>
            <consortium name="EnsemblMetazoa"/>
        </authorList>
    </citation>
    <scope>IDENTIFICATION</scope>
</reference>
<dbReference type="HOGENOM" id="CLU_038944_0_1_1"/>
<dbReference type="KEGG" id="tut:107363061"/>
<dbReference type="OMA" id="SICYCIS"/>
<proteinExistence type="inferred from homology"/>
<dbReference type="EnsemblMetazoa" id="tetur09g01110.1">
    <property type="protein sequence ID" value="tetur09g01110.1"/>
    <property type="gene ID" value="tetur09g01110"/>
</dbReference>
<feature type="transmembrane region" description="Helical" evidence="6">
    <location>
        <begin position="107"/>
        <end position="130"/>
    </location>
</feature>
<evidence type="ECO:0000256" key="6">
    <source>
        <dbReference type="SAM" id="Phobius"/>
    </source>
</evidence>
<dbReference type="InterPro" id="IPR032816">
    <property type="entry name" value="VTT_dom"/>
</dbReference>
<dbReference type="EMBL" id="CAEY01002006">
    <property type="status" value="NOT_ANNOTATED_CDS"/>
    <property type="molecule type" value="Genomic_DNA"/>
</dbReference>
<keyword evidence="3 6" id="KW-1133">Transmembrane helix</keyword>
<dbReference type="PANTHER" id="PTHR43220:SF18">
    <property type="entry name" value="TRANSMEMBRANE PROTEIN 41B"/>
    <property type="match status" value="1"/>
</dbReference>
<dbReference type="eggNOG" id="KOG3140">
    <property type="taxonomic scope" value="Eukaryota"/>
</dbReference>
<keyword evidence="4 6" id="KW-0472">Membrane</keyword>
<evidence type="ECO:0000256" key="4">
    <source>
        <dbReference type="ARBA" id="ARBA00023136"/>
    </source>
</evidence>
<keyword evidence="2 6" id="KW-0812">Transmembrane</keyword>
<feature type="transmembrane region" description="Helical" evidence="6">
    <location>
        <begin position="156"/>
        <end position="175"/>
    </location>
</feature>
<name>T1KCZ3_TETUR</name>
<evidence type="ECO:0000256" key="5">
    <source>
        <dbReference type="ARBA" id="ARBA00025797"/>
    </source>
</evidence>
<dbReference type="OrthoDB" id="3364966at2759"/>
<gene>
    <name evidence="8" type="primary">107363061</name>
</gene>
<dbReference type="PANTHER" id="PTHR43220">
    <property type="match status" value="1"/>
</dbReference>
<feature type="transmembrane region" description="Helical" evidence="6">
    <location>
        <begin position="224"/>
        <end position="243"/>
    </location>
</feature>
<keyword evidence="9" id="KW-1185">Reference proteome</keyword>
<comment type="similarity">
    <text evidence="5">Belongs to the TMEM41 family.</text>
</comment>
<feature type="transmembrane region" description="Helical" evidence="6">
    <location>
        <begin position="70"/>
        <end position="95"/>
    </location>
</feature>
<feature type="transmembrane region" description="Helical" evidence="6">
    <location>
        <begin position="15"/>
        <end position="35"/>
    </location>
</feature>
<dbReference type="GO" id="GO:0000045">
    <property type="term" value="P:autophagosome assembly"/>
    <property type="evidence" value="ECO:0007669"/>
    <property type="project" value="TreeGrafter"/>
</dbReference>
<feature type="domain" description="VTT" evidence="7">
    <location>
        <begin position="89"/>
        <end position="206"/>
    </location>
</feature>
<dbReference type="InterPro" id="IPR045014">
    <property type="entry name" value="TM41A/B"/>
</dbReference>
<accession>T1KCZ3</accession>
<dbReference type="STRING" id="32264.T1KCZ3"/>
<sequence length="265" mass="29936">MSFNTVHRPERSVKYALLAISLTYIVIVYSVYLNFPKLSETEKLKVKIPKNEEEVRNLASVLVKYRDNNYLVLFFAITSLYILLQSCAIPGSIMLSLLSGYLFPLPVALFLICLCSATGASICYCISYCFGRELVLKYFPERAAEYRAKVAKNRPFLLSYILFLRITPIIPNWVINLVSPLIDVPLSTFFWATFFGVAPPSFLHIQTVKTLEKIVSSDSSHFSYSNLGILLICATLALSPVIYKFKQKGEKSVENNKSNECLHVG</sequence>
<feature type="transmembrane region" description="Helical" evidence="6">
    <location>
        <begin position="181"/>
        <end position="203"/>
    </location>
</feature>
<organism evidence="8 9">
    <name type="scientific">Tetranychus urticae</name>
    <name type="common">Two-spotted spider mite</name>
    <dbReference type="NCBI Taxonomy" id="32264"/>
    <lineage>
        <taxon>Eukaryota</taxon>
        <taxon>Metazoa</taxon>
        <taxon>Ecdysozoa</taxon>
        <taxon>Arthropoda</taxon>
        <taxon>Chelicerata</taxon>
        <taxon>Arachnida</taxon>
        <taxon>Acari</taxon>
        <taxon>Acariformes</taxon>
        <taxon>Trombidiformes</taxon>
        <taxon>Prostigmata</taxon>
        <taxon>Eleutherengona</taxon>
        <taxon>Raphignathae</taxon>
        <taxon>Tetranychoidea</taxon>
        <taxon>Tetranychidae</taxon>
        <taxon>Tetranychus</taxon>
    </lineage>
</organism>
<comment type="subcellular location">
    <subcellularLocation>
        <location evidence="1">Membrane</location>
        <topology evidence="1">Multi-pass membrane protein</topology>
    </subcellularLocation>
</comment>
<dbReference type="Proteomes" id="UP000015104">
    <property type="component" value="Unassembled WGS sequence"/>
</dbReference>